<dbReference type="InterPro" id="IPR011733">
    <property type="entry name" value="CHP02185_IM"/>
</dbReference>
<accession>A0ABT4DWY8</accession>
<reference evidence="2 3" key="1">
    <citation type="submission" date="2022-05" db="EMBL/GenBank/DDBJ databases">
        <title>Genome Sequencing of Bee-Associated Microbes.</title>
        <authorList>
            <person name="Dunlap C."/>
        </authorList>
    </citation>
    <scope>NUCLEOTIDE SEQUENCE [LARGE SCALE GENOMIC DNA]</scope>
    <source>
        <strain evidence="2 3">NRRL NRS-1438</strain>
    </source>
</reference>
<keyword evidence="1" id="KW-1133">Transmembrane helix</keyword>
<keyword evidence="1" id="KW-0812">Transmembrane</keyword>
<dbReference type="Pfam" id="PF09605">
    <property type="entry name" value="Trep_Strep"/>
    <property type="match status" value="1"/>
</dbReference>
<evidence type="ECO:0000313" key="3">
    <source>
        <dbReference type="Proteomes" id="UP001207626"/>
    </source>
</evidence>
<keyword evidence="1" id="KW-0472">Membrane</keyword>
<dbReference type="InterPro" id="IPR036259">
    <property type="entry name" value="MFS_trans_sf"/>
</dbReference>
<dbReference type="SUPFAM" id="SSF103473">
    <property type="entry name" value="MFS general substrate transporter"/>
    <property type="match status" value="1"/>
</dbReference>
<protein>
    <submittedName>
        <fullName evidence="2">MptD family putative ECF transporter S component</fullName>
    </submittedName>
</protein>
<feature type="transmembrane region" description="Helical" evidence="1">
    <location>
        <begin position="165"/>
        <end position="187"/>
    </location>
</feature>
<comment type="caution">
    <text evidence="2">The sequence shown here is derived from an EMBL/GenBank/DDBJ whole genome shotgun (WGS) entry which is preliminary data.</text>
</comment>
<sequence>MQTQTAAVQNSWKMRDFITLSIFNVVMILIFTIGFMFTSVLLTPAGSYLAGAGIIAIINGPIYMVMSNKIDKRGVLFFTSLITGLYFTAFGYAYFLVTLVAAGVICEIAMWGQHTYRHPVRNAIGYSIFNIGFSLCGVMPIVFFKQQYETTLSRSMSAEQVAQNLYYYGTPSMVLLMCVISLVGALAGCAIGNQLLHKHVKKAKLA</sequence>
<dbReference type="NCBIfam" id="TIGR02185">
    <property type="entry name" value="Trep_Strep"/>
    <property type="match status" value="1"/>
</dbReference>
<dbReference type="EMBL" id="JAMDLW010000022">
    <property type="protein sequence ID" value="MCY9521280.1"/>
    <property type="molecule type" value="Genomic_DNA"/>
</dbReference>
<feature type="transmembrane region" description="Helical" evidence="1">
    <location>
        <begin position="78"/>
        <end position="111"/>
    </location>
</feature>
<evidence type="ECO:0000313" key="2">
    <source>
        <dbReference type="EMBL" id="MCY9521280.1"/>
    </source>
</evidence>
<feature type="transmembrane region" description="Helical" evidence="1">
    <location>
        <begin position="48"/>
        <end position="66"/>
    </location>
</feature>
<evidence type="ECO:0000256" key="1">
    <source>
        <dbReference type="SAM" id="Phobius"/>
    </source>
</evidence>
<gene>
    <name evidence="2" type="ORF">M5X09_16660</name>
</gene>
<proteinExistence type="predicted"/>
<feature type="transmembrane region" description="Helical" evidence="1">
    <location>
        <begin position="123"/>
        <end position="144"/>
    </location>
</feature>
<feature type="transmembrane region" description="Helical" evidence="1">
    <location>
        <begin position="21"/>
        <end position="42"/>
    </location>
</feature>
<keyword evidence="3" id="KW-1185">Reference proteome</keyword>
<organism evidence="2 3">
    <name type="scientific">Paenibacillus apiarius</name>
    <dbReference type="NCBI Taxonomy" id="46240"/>
    <lineage>
        <taxon>Bacteria</taxon>
        <taxon>Bacillati</taxon>
        <taxon>Bacillota</taxon>
        <taxon>Bacilli</taxon>
        <taxon>Bacillales</taxon>
        <taxon>Paenibacillaceae</taxon>
        <taxon>Paenibacillus</taxon>
    </lineage>
</organism>
<dbReference type="RefSeq" id="WP_268601233.1">
    <property type="nucleotide sequence ID" value="NZ_JAMDLV010000021.1"/>
</dbReference>
<name>A0ABT4DWY8_9BACL</name>
<dbReference type="Proteomes" id="UP001207626">
    <property type="component" value="Unassembled WGS sequence"/>
</dbReference>